<keyword evidence="5 8" id="KW-0658">Purine biosynthesis</keyword>
<protein>
    <recommendedName>
        <fullName evidence="8">Phosphoribosylaminoimidazole-succinocarboxamide synthase</fullName>
        <ecNumber evidence="8">6.3.2.6</ecNumber>
    </recommendedName>
    <alternativeName>
        <fullName evidence="8">SAICAR synthetase</fullName>
    </alternativeName>
</protein>
<proteinExistence type="inferred from homology"/>
<reference evidence="10 11" key="1">
    <citation type="journal article" date="2016" name="Nat. Commun.">
        <title>Thousands of microbial genomes shed light on interconnected biogeochemical processes in an aquifer system.</title>
        <authorList>
            <person name="Anantharaman K."/>
            <person name="Brown C.T."/>
            <person name="Hug L.A."/>
            <person name="Sharon I."/>
            <person name="Castelle C.J."/>
            <person name="Probst A.J."/>
            <person name="Thomas B.C."/>
            <person name="Singh A."/>
            <person name="Wilkins M.J."/>
            <person name="Karaoz U."/>
            <person name="Brodie E.L."/>
            <person name="Williams K.H."/>
            <person name="Hubbard S.S."/>
            <person name="Banfield J.F."/>
        </authorList>
    </citation>
    <scope>NUCLEOTIDE SEQUENCE [LARGE SCALE GENOMIC DNA]</scope>
</reference>
<accession>A0A1F5FAX5</accession>
<dbReference type="UniPathway" id="UPA00074">
    <property type="reaction ID" value="UER00131"/>
</dbReference>
<dbReference type="PROSITE" id="PS01057">
    <property type="entry name" value="SAICAR_SYNTHETASE_1"/>
    <property type="match status" value="1"/>
</dbReference>
<dbReference type="GO" id="GO:0009236">
    <property type="term" value="P:cobalamin biosynthetic process"/>
    <property type="evidence" value="ECO:0007669"/>
    <property type="project" value="InterPro"/>
</dbReference>
<dbReference type="Gene3D" id="3.30.200.20">
    <property type="entry name" value="Phosphorylase Kinase, domain 1"/>
    <property type="match status" value="1"/>
</dbReference>
<dbReference type="InterPro" id="IPR018236">
    <property type="entry name" value="SAICAR_synthetase_CS"/>
</dbReference>
<dbReference type="GO" id="GO:0004639">
    <property type="term" value="F:phosphoribosylaminoimidazolesuccinocarboxamide synthase activity"/>
    <property type="evidence" value="ECO:0007669"/>
    <property type="project" value="UniProtKB-UniRule"/>
</dbReference>
<dbReference type="NCBIfam" id="TIGR00081">
    <property type="entry name" value="purC"/>
    <property type="match status" value="1"/>
</dbReference>
<comment type="catalytic activity">
    <reaction evidence="7 8">
        <text>5-amino-1-(5-phospho-D-ribosyl)imidazole-4-carboxylate + L-aspartate + ATP = (2S)-2-[5-amino-1-(5-phospho-beta-D-ribosyl)imidazole-4-carboxamido]succinate + ADP + phosphate + 2 H(+)</text>
        <dbReference type="Rhea" id="RHEA:22628"/>
        <dbReference type="ChEBI" id="CHEBI:15378"/>
        <dbReference type="ChEBI" id="CHEBI:29991"/>
        <dbReference type="ChEBI" id="CHEBI:30616"/>
        <dbReference type="ChEBI" id="CHEBI:43474"/>
        <dbReference type="ChEBI" id="CHEBI:58443"/>
        <dbReference type="ChEBI" id="CHEBI:77657"/>
        <dbReference type="ChEBI" id="CHEBI:456216"/>
        <dbReference type="EC" id="6.3.2.6"/>
    </reaction>
</comment>
<dbReference type="InterPro" id="IPR050089">
    <property type="entry name" value="SAICAR_synthetase"/>
</dbReference>
<dbReference type="PROSITE" id="PS01058">
    <property type="entry name" value="SAICAR_SYNTHETASE_2"/>
    <property type="match status" value="1"/>
</dbReference>
<dbReference type="InterPro" id="IPR001636">
    <property type="entry name" value="SAICAR_synth"/>
</dbReference>
<keyword evidence="3 8" id="KW-0436">Ligase</keyword>
<evidence type="ECO:0000256" key="3">
    <source>
        <dbReference type="ARBA" id="ARBA00022598"/>
    </source>
</evidence>
<dbReference type="GO" id="GO:0006189">
    <property type="term" value="P:'de novo' IMP biosynthetic process"/>
    <property type="evidence" value="ECO:0007669"/>
    <property type="project" value="UniProtKB-UniRule"/>
</dbReference>
<dbReference type="GO" id="GO:0005524">
    <property type="term" value="F:ATP binding"/>
    <property type="evidence" value="ECO:0007669"/>
    <property type="project" value="UniProtKB-KW"/>
</dbReference>
<dbReference type="SUPFAM" id="SSF56104">
    <property type="entry name" value="SAICAR synthase-like"/>
    <property type="match status" value="1"/>
</dbReference>
<evidence type="ECO:0000256" key="8">
    <source>
        <dbReference type="HAMAP-Rule" id="MF_00137"/>
    </source>
</evidence>
<feature type="domain" description="SAICAR synthetase/ADE2 N-terminal" evidence="9">
    <location>
        <begin position="7"/>
        <end position="231"/>
    </location>
</feature>
<evidence type="ECO:0000259" key="9">
    <source>
        <dbReference type="Pfam" id="PF01259"/>
    </source>
</evidence>
<evidence type="ECO:0000313" key="10">
    <source>
        <dbReference type="EMBL" id="OGD76770.1"/>
    </source>
</evidence>
<gene>
    <name evidence="8" type="primary">purC</name>
    <name evidence="10" type="ORF">A2Y64_04535</name>
</gene>
<dbReference type="EMBL" id="MFAF01000066">
    <property type="protein sequence ID" value="OGD76770.1"/>
    <property type="molecule type" value="Genomic_DNA"/>
</dbReference>
<dbReference type="Proteomes" id="UP000177187">
    <property type="component" value="Unassembled WGS sequence"/>
</dbReference>
<comment type="caution">
    <text evidence="10">The sequence shown here is derived from an EMBL/GenBank/DDBJ whole genome shotgun (WGS) entry which is preliminary data.</text>
</comment>
<dbReference type="FunFam" id="3.30.470.20:FF:000006">
    <property type="entry name" value="Phosphoribosylaminoimidazole-succinocarboxamide synthase"/>
    <property type="match status" value="1"/>
</dbReference>
<keyword evidence="4 8" id="KW-0547">Nucleotide-binding</keyword>
<dbReference type="PANTHER" id="PTHR43599:SF3">
    <property type="entry name" value="SI:DKEY-6E2.2"/>
    <property type="match status" value="1"/>
</dbReference>
<dbReference type="Pfam" id="PF01259">
    <property type="entry name" value="SAICAR_synt"/>
    <property type="match status" value="1"/>
</dbReference>
<dbReference type="HAMAP" id="MF_00137">
    <property type="entry name" value="SAICAR_synth"/>
    <property type="match status" value="1"/>
</dbReference>
<dbReference type="AlphaFoldDB" id="A0A1F5FAX5"/>
<evidence type="ECO:0000256" key="2">
    <source>
        <dbReference type="ARBA" id="ARBA00010190"/>
    </source>
</evidence>
<dbReference type="CDD" id="cd01415">
    <property type="entry name" value="SAICAR_synt_PurC"/>
    <property type="match status" value="1"/>
</dbReference>
<dbReference type="Gene3D" id="3.30.470.20">
    <property type="entry name" value="ATP-grasp fold, B domain"/>
    <property type="match status" value="1"/>
</dbReference>
<keyword evidence="6 8" id="KW-0067">ATP-binding</keyword>
<evidence type="ECO:0000256" key="7">
    <source>
        <dbReference type="ARBA" id="ARBA00048475"/>
    </source>
</evidence>
<evidence type="ECO:0000256" key="6">
    <source>
        <dbReference type="ARBA" id="ARBA00022840"/>
    </source>
</evidence>
<dbReference type="EC" id="6.3.2.6" evidence="8"/>
<comment type="pathway">
    <text evidence="1 8">Purine metabolism; IMP biosynthesis via de novo pathway; 5-amino-1-(5-phospho-D-ribosyl)imidazole-4-carboxamide from 5-amino-1-(5-phospho-D-ribosyl)imidazole-4-carboxylate: step 1/2.</text>
</comment>
<dbReference type="PANTHER" id="PTHR43599">
    <property type="entry name" value="MULTIFUNCTIONAL PROTEIN ADE2"/>
    <property type="match status" value="1"/>
</dbReference>
<evidence type="ECO:0000313" key="11">
    <source>
        <dbReference type="Proteomes" id="UP000177187"/>
    </source>
</evidence>
<name>A0A1F5FAX5_9BACT</name>
<dbReference type="STRING" id="1817816.A2Y64_04535"/>
<organism evidence="10 11">
    <name type="scientific">Candidatus Coatesbacteria bacterium RBG_13_66_14</name>
    <dbReference type="NCBI Taxonomy" id="1817816"/>
    <lineage>
        <taxon>Bacteria</taxon>
        <taxon>Candidatus Coatesiibacteriota</taxon>
    </lineage>
</organism>
<dbReference type="InterPro" id="IPR033934">
    <property type="entry name" value="SAICAR_synt_PurC"/>
</dbReference>
<evidence type="ECO:0000256" key="1">
    <source>
        <dbReference type="ARBA" id="ARBA00004672"/>
    </source>
</evidence>
<dbReference type="InterPro" id="IPR028923">
    <property type="entry name" value="SAICAR_synt/ADE2_N"/>
</dbReference>
<sequence length="235" mass="26715">MAEERVLYEGKAKITYATDDPNVVRLYYKDSATAFDGKKKGTIKDKGPINSAITEVFFKLLEKAGVATHYIDRPSDREMRVKMLRMIPLEIVVRNVTAGSLAKRMGIPEGTALSSTILEYYYKDDSLGDPLLCESHIHALEICSKENLAKIGKTAFKVNEVLTPFLAQRDIKLIDFKLEFGFDSEGEILLGDEISPDSCRLWDAKTNEKMDKDRFRRDLGQVEEFYAELNRRITS</sequence>
<evidence type="ECO:0000256" key="4">
    <source>
        <dbReference type="ARBA" id="ARBA00022741"/>
    </source>
</evidence>
<evidence type="ECO:0000256" key="5">
    <source>
        <dbReference type="ARBA" id="ARBA00022755"/>
    </source>
</evidence>
<comment type="similarity">
    <text evidence="2 8">Belongs to the SAICAR synthetase family.</text>
</comment>